<evidence type="ECO:0000256" key="2">
    <source>
        <dbReference type="SAM" id="MobiDB-lite"/>
    </source>
</evidence>
<feature type="region of interest" description="Disordered" evidence="2">
    <location>
        <begin position="109"/>
        <end position="141"/>
    </location>
</feature>
<keyword evidence="1" id="KW-0233">DNA recombination</keyword>
<dbReference type="InterPro" id="IPR011010">
    <property type="entry name" value="DNA_brk_join_enz"/>
</dbReference>
<dbReference type="Gene3D" id="1.10.443.10">
    <property type="entry name" value="Intergrase catalytic core"/>
    <property type="match status" value="1"/>
</dbReference>
<dbReference type="EMBL" id="JAGTJJ010000021">
    <property type="protein sequence ID" value="MDC3984498.1"/>
    <property type="molecule type" value="Genomic_DNA"/>
</dbReference>
<evidence type="ECO:0000256" key="1">
    <source>
        <dbReference type="ARBA" id="ARBA00023172"/>
    </source>
</evidence>
<dbReference type="SUPFAM" id="SSF56349">
    <property type="entry name" value="DNA breaking-rejoining enzymes"/>
    <property type="match status" value="1"/>
</dbReference>
<protein>
    <submittedName>
        <fullName evidence="4">Tyrosine-type recombinase/integrase</fullName>
    </submittedName>
</protein>
<evidence type="ECO:0000313" key="5">
    <source>
        <dbReference type="Proteomes" id="UP001151081"/>
    </source>
</evidence>
<evidence type="ECO:0000313" key="4">
    <source>
        <dbReference type="EMBL" id="MDC3984498.1"/>
    </source>
</evidence>
<proteinExistence type="predicted"/>
<dbReference type="InterPro" id="IPR002104">
    <property type="entry name" value="Integrase_catalytic"/>
</dbReference>
<organism evidence="4 5">
    <name type="scientific">Polyangium jinanense</name>
    <dbReference type="NCBI Taxonomy" id="2829994"/>
    <lineage>
        <taxon>Bacteria</taxon>
        <taxon>Pseudomonadati</taxon>
        <taxon>Myxococcota</taxon>
        <taxon>Polyangia</taxon>
        <taxon>Polyangiales</taxon>
        <taxon>Polyangiaceae</taxon>
        <taxon>Polyangium</taxon>
    </lineage>
</organism>
<name>A0A9X3X990_9BACT</name>
<comment type="caution">
    <text evidence="4">The sequence shown here is derived from an EMBL/GenBank/DDBJ whole genome shotgun (WGS) entry which is preliminary data.</text>
</comment>
<accession>A0A9X3X990</accession>
<gene>
    <name evidence="4" type="ORF">KEG57_28585</name>
</gene>
<dbReference type="RefSeq" id="WP_272426771.1">
    <property type="nucleotide sequence ID" value="NZ_JAGTJJ010000021.1"/>
</dbReference>
<dbReference type="InterPro" id="IPR013762">
    <property type="entry name" value="Integrase-like_cat_sf"/>
</dbReference>
<dbReference type="AlphaFoldDB" id="A0A9X3X990"/>
<feature type="domain" description="Tyr recombinase" evidence="3">
    <location>
        <begin position="32"/>
        <end position="141"/>
    </location>
</feature>
<keyword evidence="5" id="KW-1185">Reference proteome</keyword>
<evidence type="ECO:0000259" key="3">
    <source>
        <dbReference type="PROSITE" id="PS51898"/>
    </source>
</evidence>
<dbReference type="GO" id="GO:0003677">
    <property type="term" value="F:DNA binding"/>
    <property type="evidence" value="ECO:0007669"/>
    <property type="project" value="InterPro"/>
</dbReference>
<dbReference type="GO" id="GO:0006310">
    <property type="term" value="P:DNA recombination"/>
    <property type="evidence" value="ECO:0007669"/>
    <property type="project" value="UniProtKB-KW"/>
</dbReference>
<reference evidence="4 5" key="1">
    <citation type="submission" date="2021-04" db="EMBL/GenBank/DDBJ databases">
        <title>Genome analysis of Polyangium sp.</title>
        <authorList>
            <person name="Li Y."/>
            <person name="Wang J."/>
        </authorList>
    </citation>
    <scope>NUCLEOTIDE SEQUENCE [LARGE SCALE GENOMIC DNA]</scope>
    <source>
        <strain evidence="4 5">SDU14</strain>
    </source>
</reference>
<dbReference type="PROSITE" id="PS51898">
    <property type="entry name" value="TYR_RECOMBINASE"/>
    <property type="match status" value="1"/>
</dbReference>
<sequence length="141" mass="15881">MVIRSVLRFAVVRKYLRAMPEGMPRLKAVGQSILEIPSNEEVERILAAASERHRVSFALMAYAGLRPNEVRALRWPDVRLRRDGELVGGFVSVREGRSHAVPEVGWLHRSAHRQAQKGEPSRSNLRGRDCTRSAAPKFVST</sequence>
<dbReference type="GO" id="GO:0015074">
    <property type="term" value="P:DNA integration"/>
    <property type="evidence" value="ECO:0007669"/>
    <property type="project" value="InterPro"/>
</dbReference>
<dbReference type="Proteomes" id="UP001151081">
    <property type="component" value="Unassembled WGS sequence"/>
</dbReference>